<evidence type="ECO:0000313" key="2">
    <source>
        <dbReference type="EMBL" id="KAG5669377.1"/>
    </source>
</evidence>
<feature type="compositionally biased region" description="Polar residues" evidence="1">
    <location>
        <begin position="55"/>
        <end position="69"/>
    </location>
</feature>
<dbReference type="EMBL" id="JADBJN010000004">
    <property type="protein sequence ID" value="KAG5669377.1"/>
    <property type="molecule type" value="Genomic_DNA"/>
</dbReference>
<feature type="region of interest" description="Disordered" evidence="1">
    <location>
        <begin position="55"/>
        <end position="89"/>
    </location>
</feature>
<sequence>MSEEQGFLEKAKEKFIDAKDATKNKFGEIQHKVTAIRRSSLEVPKKLNEFCKMNSKSESLDENSTSEAKNFNPFKSDESDDGFDIKNNL</sequence>
<keyword evidence="3" id="KW-1185">Reference proteome</keyword>
<evidence type="ECO:0000256" key="1">
    <source>
        <dbReference type="SAM" id="MobiDB-lite"/>
    </source>
</evidence>
<organism evidence="2 3">
    <name type="scientific">Polypedilum vanderplanki</name>
    <name type="common">Sleeping chironomid midge</name>
    <dbReference type="NCBI Taxonomy" id="319348"/>
    <lineage>
        <taxon>Eukaryota</taxon>
        <taxon>Metazoa</taxon>
        <taxon>Ecdysozoa</taxon>
        <taxon>Arthropoda</taxon>
        <taxon>Hexapoda</taxon>
        <taxon>Insecta</taxon>
        <taxon>Pterygota</taxon>
        <taxon>Neoptera</taxon>
        <taxon>Endopterygota</taxon>
        <taxon>Diptera</taxon>
        <taxon>Nematocera</taxon>
        <taxon>Chironomoidea</taxon>
        <taxon>Chironomidae</taxon>
        <taxon>Chironominae</taxon>
        <taxon>Polypedilum</taxon>
        <taxon>Polypedilum</taxon>
    </lineage>
</organism>
<dbReference type="AlphaFoldDB" id="A0A9J6BHK7"/>
<comment type="caution">
    <text evidence="2">The sequence shown here is derived from an EMBL/GenBank/DDBJ whole genome shotgun (WGS) entry which is preliminary data.</text>
</comment>
<dbReference type="Proteomes" id="UP001107558">
    <property type="component" value="Chromosome 4"/>
</dbReference>
<proteinExistence type="predicted"/>
<accession>A0A9J6BHK7</accession>
<protein>
    <submittedName>
        <fullName evidence="2">Uncharacterized protein</fullName>
    </submittedName>
</protein>
<gene>
    <name evidence="2" type="ORF">PVAND_017264</name>
</gene>
<name>A0A9J6BHK7_POLVA</name>
<reference evidence="2" key="1">
    <citation type="submission" date="2021-03" db="EMBL/GenBank/DDBJ databases">
        <title>Chromosome level genome of the anhydrobiotic midge Polypedilum vanderplanki.</title>
        <authorList>
            <person name="Yoshida Y."/>
            <person name="Kikawada T."/>
            <person name="Gusev O."/>
        </authorList>
    </citation>
    <scope>NUCLEOTIDE SEQUENCE</scope>
    <source>
        <strain evidence="2">NIAS01</strain>
        <tissue evidence="2">Whole body or cell culture</tissue>
    </source>
</reference>
<evidence type="ECO:0000313" key="3">
    <source>
        <dbReference type="Proteomes" id="UP001107558"/>
    </source>
</evidence>